<evidence type="ECO:0000313" key="2">
    <source>
        <dbReference type="Proteomes" id="UP000019780"/>
    </source>
</evidence>
<protein>
    <submittedName>
        <fullName evidence="1">Uncharacterized protein</fullName>
    </submittedName>
</protein>
<sequence length="638" mass="68846">MWYQWTGSYPHNFAASPTTPQQSYQGWICRGTLNQFPVNDPRNFGAHSNIEFGYQDFDSTDAIQLMIDSARFLQDNAGDNWNLQFARRGYFNFGGFCYNVSRPILVQDDHVTGLRASGMRIENGGLRALPGFTPAVQKKNAAGDTRSISAFFILGAKDYGFQSGQYVSYIKIQDMSFEGNNFACDAVVWADVVAHCFMNNIEATEVKYGVTGNVVSFSQFTNWRLVDVNSAVTINNTSVEDGYNSGIGIEGGGNHFIGFTIIGDGFNDQGLNRFHFIYNGEFNISNVISYNGLGDFLVVSSLAGGDTGTQSKWSRLLNCEVGDLGGRIMKADYVSNLQVEINAIKCGRLLGGAAPLVQITNCDAIDIHPNFDQFYDMPSVWREVIEVVDSSRVNIHQGTIVSIPAANNLFSMIAFKGNSQRCNVAPLSSNIAGHAKMYIFPVSSEATCSAISVIGGSFVEGAFISGTPDLKGVGDSYTAVNIGASNVSDSPRASLSLSNTNTPVVTFKEQHILKENVSASGAPLLSIDFLDAGKTHCADIEVSIAASTVTGIGSYFGKFKIRFIRSIDGSGRANISPDIDAYSDGSVSTISISVTETHTQYGIVLGVLPTFGGTSAESLCNISANVKANSMYRINMHQ</sequence>
<name>X4Y7C6_9CAUD</name>
<reference evidence="1 2" key="1">
    <citation type="journal article" date="2014" name="Genome Announc.">
        <title>Genome sequence of a salmonella phage used to control salmonella transmission in Swine.</title>
        <authorList>
            <person name="Zhang J."/>
            <person name="Hong Y."/>
            <person name="Harman N.J."/>
            <person name="Das A."/>
            <person name="Ebner P.D."/>
        </authorList>
    </citation>
    <scope>NUCLEOTIDE SEQUENCE [LARGE SCALE GENOMIC DNA]</scope>
</reference>
<organism evidence="1 2">
    <name type="scientific">Salmonella phage vB-SalM-SJ3</name>
    <dbReference type="NCBI Taxonomy" id="1446492"/>
    <lineage>
        <taxon>Viruses</taxon>
        <taxon>Duplodnaviria</taxon>
        <taxon>Heunggongvirae</taxon>
        <taxon>Uroviricota</taxon>
        <taxon>Caudoviricetes</taxon>
        <taxon>Pantevenvirales</taxon>
        <taxon>Ackermannviridae</taxon>
        <taxon>Cvivirinae</taxon>
        <taxon>Kuttervirus</taxon>
        <taxon>Kuttervirus SJ3</taxon>
    </lineage>
</organism>
<keyword evidence="2" id="KW-1185">Reference proteome</keyword>
<dbReference type="Proteomes" id="UP000019780">
    <property type="component" value="Segment"/>
</dbReference>
<accession>X4Y7C6</accession>
<proteinExistence type="predicted"/>
<dbReference type="GeneID" id="19484715"/>
<dbReference type="EMBL" id="KJ174318">
    <property type="protein sequence ID" value="AHV82549.1"/>
    <property type="molecule type" value="Genomic_DNA"/>
</dbReference>
<dbReference type="RefSeq" id="YP_009030455.1">
    <property type="nucleotide sequence ID" value="NC_024122.1"/>
</dbReference>
<dbReference type="KEGG" id="vg:19484715"/>
<evidence type="ECO:0000313" key="1">
    <source>
        <dbReference type="EMBL" id="AHV82549.1"/>
    </source>
</evidence>